<proteinExistence type="predicted"/>
<dbReference type="RefSeq" id="WP_205103841.1">
    <property type="nucleotide sequence ID" value="NZ_JACJJC010000015.1"/>
</dbReference>
<name>A0ABS2DTN5_9BURK</name>
<comment type="caution">
    <text evidence="2">The sequence shown here is derived from an EMBL/GenBank/DDBJ whole genome shotgun (WGS) entry which is preliminary data.</text>
</comment>
<accession>A0ABS2DTN5</accession>
<evidence type="ECO:0000256" key="1">
    <source>
        <dbReference type="SAM" id="Phobius"/>
    </source>
</evidence>
<gene>
    <name evidence="2" type="ORF">H6A60_09325</name>
</gene>
<keyword evidence="3" id="KW-1185">Reference proteome</keyword>
<evidence type="ECO:0000313" key="3">
    <source>
        <dbReference type="Proteomes" id="UP000715095"/>
    </source>
</evidence>
<keyword evidence="1" id="KW-1133">Transmembrane helix</keyword>
<sequence>MQTREERLRYAGLVLRNIMRNNIVRSWRLHRVGRLIRLSVALAFIAVALIFYARFAILSIPIG</sequence>
<dbReference type="EMBL" id="JACJJC010000015">
    <property type="protein sequence ID" value="MBM6704681.1"/>
    <property type="molecule type" value="Genomic_DNA"/>
</dbReference>
<protein>
    <submittedName>
        <fullName evidence="2">Uncharacterized protein</fullName>
    </submittedName>
</protein>
<organism evidence="2 3">
    <name type="scientific">Sutterella massiliensis</name>
    <dbReference type="NCBI Taxonomy" id="1816689"/>
    <lineage>
        <taxon>Bacteria</taxon>
        <taxon>Pseudomonadati</taxon>
        <taxon>Pseudomonadota</taxon>
        <taxon>Betaproteobacteria</taxon>
        <taxon>Burkholderiales</taxon>
        <taxon>Sutterellaceae</taxon>
        <taxon>Sutterella</taxon>
    </lineage>
</organism>
<keyword evidence="1" id="KW-0812">Transmembrane</keyword>
<feature type="transmembrane region" description="Helical" evidence="1">
    <location>
        <begin position="35"/>
        <end position="57"/>
    </location>
</feature>
<reference evidence="2 3" key="1">
    <citation type="journal article" date="2021" name="Sci. Rep.">
        <title>The distribution of antibiotic resistance genes in chicken gut microbiota commensals.</title>
        <authorList>
            <person name="Juricova H."/>
            <person name="Matiasovicova J."/>
            <person name="Kubasova T."/>
            <person name="Cejkova D."/>
            <person name="Rychlik I."/>
        </authorList>
    </citation>
    <scope>NUCLEOTIDE SEQUENCE [LARGE SCALE GENOMIC DNA]</scope>
    <source>
        <strain evidence="2 3">An829</strain>
    </source>
</reference>
<evidence type="ECO:0000313" key="2">
    <source>
        <dbReference type="EMBL" id="MBM6704681.1"/>
    </source>
</evidence>
<keyword evidence="1" id="KW-0472">Membrane</keyword>
<dbReference type="Proteomes" id="UP000715095">
    <property type="component" value="Unassembled WGS sequence"/>
</dbReference>